<dbReference type="AlphaFoldDB" id="A0A482WUP5"/>
<proteinExistence type="inferred from homology"/>
<dbReference type="FunCoup" id="A0A482WUP5">
    <property type="interactions" value="925"/>
</dbReference>
<dbReference type="GO" id="GO:0005739">
    <property type="term" value="C:mitochondrion"/>
    <property type="evidence" value="ECO:0007669"/>
    <property type="project" value="UniProtKB-SubCell"/>
</dbReference>
<sequence length="197" mass="23217">MFAVRNAIKVAVNNFTHNASSFRAIGQQINNSPKILSVVKPFITTQRNFGLATKPWISFEGLSYSKPCGILAFRQDLLTKPQDLSIQQHRTVTKYSFTKGKRRTVTNVPKRFFRLNWGIWIRTKCGRHKKAYKKSSAQKRRLRQHVFCNASQSYLLDKMVNRYWKAPKYYVDDPYEPYHKREEFWITRRTPKPPTIG</sequence>
<reference evidence="9 10" key="1">
    <citation type="journal article" date="2017" name="Gigascience">
        <title>Genome sequence of the small brown planthopper, Laodelphax striatellus.</title>
        <authorList>
            <person name="Zhu J."/>
            <person name="Jiang F."/>
            <person name="Wang X."/>
            <person name="Yang P."/>
            <person name="Bao Y."/>
            <person name="Zhao W."/>
            <person name="Wang W."/>
            <person name="Lu H."/>
            <person name="Wang Q."/>
            <person name="Cui N."/>
            <person name="Li J."/>
            <person name="Chen X."/>
            <person name="Luo L."/>
            <person name="Yu J."/>
            <person name="Kang L."/>
            <person name="Cui F."/>
        </authorList>
    </citation>
    <scope>NUCLEOTIDE SEQUENCE [LARGE SCALE GENOMIC DNA]</scope>
    <source>
        <strain evidence="9">Lst14</strain>
    </source>
</reference>
<keyword evidence="6" id="KW-0687">Ribonucleoprotein</keyword>
<accession>A0A482WUP5</accession>
<comment type="caution">
    <text evidence="9">The sequence shown here is derived from an EMBL/GenBank/DDBJ whole genome shotgun (WGS) entry which is preliminary data.</text>
</comment>
<keyword evidence="10" id="KW-1185">Reference proteome</keyword>
<keyword evidence="5" id="KW-0496">Mitochondrion</keyword>
<comment type="subcellular location">
    <subcellularLocation>
        <location evidence="1">Mitochondrion</location>
    </subcellularLocation>
</comment>
<dbReference type="PANTHER" id="PTHR15909:SF0">
    <property type="entry name" value="LARGE RIBOSOMAL SUBUNIT PROTEIN BL35M"/>
    <property type="match status" value="1"/>
</dbReference>
<dbReference type="InterPro" id="IPR019338">
    <property type="entry name" value="Ribosomal_bL35m"/>
</dbReference>
<evidence type="ECO:0000256" key="6">
    <source>
        <dbReference type="ARBA" id="ARBA00023274"/>
    </source>
</evidence>
<keyword evidence="4" id="KW-0689">Ribosomal protein</keyword>
<dbReference type="InterPro" id="IPR037229">
    <property type="entry name" value="Ribosomal_bL35_sf"/>
</dbReference>
<dbReference type="SMR" id="A0A482WUP5"/>
<dbReference type="EMBL" id="QKKF02025464">
    <property type="protein sequence ID" value="RZF36881.1"/>
    <property type="molecule type" value="Genomic_DNA"/>
</dbReference>
<evidence type="ECO:0000313" key="9">
    <source>
        <dbReference type="EMBL" id="RZF36881.1"/>
    </source>
</evidence>
<dbReference type="GO" id="GO:0005840">
    <property type="term" value="C:ribosome"/>
    <property type="evidence" value="ECO:0007669"/>
    <property type="project" value="UniProtKB-KW"/>
</dbReference>
<dbReference type="OrthoDB" id="5847109at2759"/>
<dbReference type="Pfam" id="PF01632">
    <property type="entry name" value="Ribosomal_L35p"/>
    <property type="match status" value="1"/>
</dbReference>
<dbReference type="PANTHER" id="PTHR15909">
    <property type="entry name" value="39S RIBOSOMAL PROTEIN L35, MITOCHONDRIAL"/>
    <property type="match status" value="1"/>
</dbReference>
<evidence type="ECO:0000256" key="3">
    <source>
        <dbReference type="ARBA" id="ARBA00022946"/>
    </source>
</evidence>
<evidence type="ECO:0000256" key="8">
    <source>
        <dbReference type="ARBA" id="ARBA00035418"/>
    </source>
</evidence>
<keyword evidence="3" id="KW-0809">Transit peptide</keyword>
<evidence type="ECO:0000256" key="4">
    <source>
        <dbReference type="ARBA" id="ARBA00022980"/>
    </source>
</evidence>
<dbReference type="GO" id="GO:0003735">
    <property type="term" value="F:structural constituent of ribosome"/>
    <property type="evidence" value="ECO:0007669"/>
    <property type="project" value="InterPro"/>
</dbReference>
<dbReference type="GO" id="GO:0006412">
    <property type="term" value="P:translation"/>
    <property type="evidence" value="ECO:0007669"/>
    <property type="project" value="InterPro"/>
</dbReference>
<evidence type="ECO:0000256" key="2">
    <source>
        <dbReference type="ARBA" id="ARBA00006598"/>
    </source>
</evidence>
<protein>
    <recommendedName>
        <fullName evidence="7">Large ribosomal subunit protein bL35m</fullName>
    </recommendedName>
    <alternativeName>
        <fullName evidence="8">39S ribosomal protein L35, mitochondrial</fullName>
    </alternativeName>
</protein>
<evidence type="ECO:0000313" key="10">
    <source>
        <dbReference type="Proteomes" id="UP000291343"/>
    </source>
</evidence>
<dbReference type="InParanoid" id="A0A482WUP5"/>
<dbReference type="InterPro" id="IPR021137">
    <property type="entry name" value="Ribosomal_bL35-like"/>
</dbReference>
<dbReference type="GO" id="GO:1990904">
    <property type="term" value="C:ribonucleoprotein complex"/>
    <property type="evidence" value="ECO:0007669"/>
    <property type="project" value="UniProtKB-KW"/>
</dbReference>
<dbReference type="STRING" id="195883.A0A482WUP5"/>
<comment type="similarity">
    <text evidence="2">Belongs to the bacterial ribosomal protein bL35 family.</text>
</comment>
<name>A0A482WUP5_LAOST</name>
<dbReference type="Proteomes" id="UP000291343">
    <property type="component" value="Unassembled WGS sequence"/>
</dbReference>
<evidence type="ECO:0000256" key="1">
    <source>
        <dbReference type="ARBA" id="ARBA00004173"/>
    </source>
</evidence>
<dbReference type="SUPFAM" id="SSF143034">
    <property type="entry name" value="L35p-like"/>
    <property type="match status" value="1"/>
</dbReference>
<organism evidence="9 10">
    <name type="scientific">Laodelphax striatellus</name>
    <name type="common">Small brown planthopper</name>
    <name type="synonym">Delphax striatella</name>
    <dbReference type="NCBI Taxonomy" id="195883"/>
    <lineage>
        <taxon>Eukaryota</taxon>
        <taxon>Metazoa</taxon>
        <taxon>Ecdysozoa</taxon>
        <taxon>Arthropoda</taxon>
        <taxon>Hexapoda</taxon>
        <taxon>Insecta</taxon>
        <taxon>Pterygota</taxon>
        <taxon>Neoptera</taxon>
        <taxon>Paraneoptera</taxon>
        <taxon>Hemiptera</taxon>
        <taxon>Auchenorrhyncha</taxon>
        <taxon>Fulgoroidea</taxon>
        <taxon>Delphacidae</taxon>
        <taxon>Criomorphinae</taxon>
        <taxon>Laodelphax</taxon>
    </lineage>
</organism>
<evidence type="ECO:0000256" key="5">
    <source>
        <dbReference type="ARBA" id="ARBA00023128"/>
    </source>
</evidence>
<gene>
    <name evidence="9" type="ORF">LSTR_LSTR004569</name>
</gene>
<evidence type="ECO:0000256" key="7">
    <source>
        <dbReference type="ARBA" id="ARBA00035273"/>
    </source>
</evidence>